<protein>
    <submittedName>
        <fullName evidence="1">Uncharacterized protein</fullName>
    </submittedName>
</protein>
<organism evidence="1 2">
    <name type="scientific">Skermanella stibiiresistens SB22</name>
    <dbReference type="NCBI Taxonomy" id="1385369"/>
    <lineage>
        <taxon>Bacteria</taxon>
        <taxon>Pseudomonadati</taxon>
        <taxon>Pseudomonadota</taxon>
        <taxon>Alphaproteobacteria</taxon>
        <taxon>Rhodospirillales</taxon>
        <taxon>Azospirillaceae</taxon>
        <taxon>Skermanella</taxon>
    </lineage>
</organism>
<keyword evidence="2" id="KW-1185">Reference proteome</keyword>
<evidence type="ECO:0000313" key="2">
    <source>
        <dbReference type="Proteomes" id="UP000019486"/>
    </source>
</evidence>
<name>W9H8C7_9PROT</name>
<sequence length="36" mass="4005">MKAGPREILLADRRYRQPDAIKVRLASGADVLILPT</sequence>
<gene>
    <name evidence="1" type="ORF">N825_33970</name>
</gene>
<dbReference type="AlphaFoldDB" id="W9H8C7"/>
<accession>W9H8C7</accession>
<evidence type="ECO:0000313" key="1">
    <source>
        <dbReference type="EMBL" id="EWY40942.1"/>
    </source>
</evidence>
<dbReference type="Proteomes" id="UP000019486">
    <property type="component" value="Unassembled WGS sequence"/>
</dbReference>
<reference evidence="1 2" key="1">
    <citation type="submission" date="2013-08" db="EMBL/GenBank/DDBJ databases">
        <title>The genome sequence of Skermanella stibiiresistens.</title>
        <authorList>
            <person name="Zhu W."/>
            <person name="Wang G."/>
        </authorList>
    </citation>
    <scope>NUCLEOTIDE SEQUENCE [LARGE SCALE GENOMIC DNA]</scope>
    <source>
        <strain evidence="1 2">SB22</strain>
    </source>
</reference>
<dbReference type="STRING" id="1385369.N825_33970"/>
<comment type="caution">
    <text evidence="1">The sequence shown here is derived from an EMBL/GenBank/DDBJ whole genome shotgun (WGS) entry which is preliminary data.</text>
</comment>
<proteinExistence type="predicted"/>
<dbReference type="EMBL" id="AVFL01000006">
    <property type="protein sequence ID" value="EWY40942.1"/>
    <property type="molecule type" value="Genomic_DNA"/>
</dbReference>